<keyword evidence="4" id="KW-0863">Zinc-finger</keyword>
<proteinExistence type="predicted"/>
<keyword evidence="6" id="KW-0238">DNA-binding</keyword>
<evidence type="ECO:0000256" key="7">
    <source>
        <dbReference type="ARBA" id="ARBA00023242"/>
    </source>
</evidence>
<dbReference type="SMART" id="SM00355">
    <property type="entry name" value="ZnF_C2H2"/>
    <property type="match status" value="8"/>
</dbReference>
<keyword evidence="3" id="KW-0677">Repeat</keyword>
<dbReference type="InterPro" id="IPR013087">
    <property type="entry name" value="Znf_C2H2_type"/>
</dbReference>
<dbReference type="PROSITE" id="PS50950">
    <property type="entry name" value="ZF_THAP"/>
    <property type="match status" value="1"/>
</dbReference>
<keyword evidence="7" id="KW-0539">Nucleus</keyword>
<keyword evidence="2" id="KW-0479">Metal-binding</keyword>
<dbReference type="Pfam" id="PF05485">
    <property type="entry name" value="THAP"/>
    <property type="match status" value="1"/>
</dbReference>
<dbReference type="SMART" id="SM00980">
    <property type="entry name" value="THAP"/>
    <property type="match status" value="2"/>
</dbReference>
<evidence type="ECO:0000313" key="8">
    <source>
        <dbReference type="EnsemblMetazoa" id="AAEL003146-PA"/>
    </source>
</evidence>
<name>A0A1S4F400_AEDAE</name>
<dbReference type="InterPro" id="IPR012934">
    <property type="entry name" value="Znf_AD"/>
</dbReference>
<dbReference type="InterPro" id="IPR006612">
    <property type="entry name" value="THAP_Znf"/>
</dbReference>
<reference evidence="8 9" key="1">
    <citation type="submission" date="2017-06" db="EMBL/GenBank/DDBJ databases">
        <title>Aedes aegypti genome working group (AGWG) sequencing and assembly.</title>
        <authorList>
            <consortium name="Aedes aegypti Genome Working Group (AGWG)"/>
            <person name="Matthews B.J."/>
        </authorList>
    </citation>
    <scope>NUCLEOTIDE SEQUENCE [LARGE SCALE GENOMIC DNA]</scope>
    <source>
        <strain evidence="8 9">LVP_AGWG</strain>
    </source>
</reference>
<evidence type="ECO:0000256" key="6">
    <source>
        <dbReference type="ARBA" id="ARBA00023125"/>
    </source>
</evidence>
<sequence length="807" mass="91342">MVISCAVKTCRNHNKNCDLSFFTFPQLGQARSTKEQEKLISMRLAMWRKASGYQKLMNRSARICAKHFVSGKPAKLDEPGSIDWVPSLHLPEQPSSKIQGADADVVAAEKKKADEILKHKTICSIKNCTSNKAPSWKTKIYPFPKLDTSNYVRRVLSEKRLLIWCQMLDQSTQWDKVELCKLQLCSLHFASGTMAELTDVENVDWIPTVNMVKKIQFHDHVSFFDLYNLISLVKDTATTGNCVTIDTYSAPQRYTNAASTIDLAEPTVPEPPKLPGPKISVGLKCILCLASTALKPLNKESRKDIDLLFKNKLQVESELICAMCSRSVYEFSTFYEKVLASQEKATRGKVRTIIRMDQGKSQKRAAPGEISSEPAEKKIRSAKEKGVKLFNVLVSNEFQCKLCFVTLATKKGLNDHLYLAHKVKINCKLCKESYSPEGYTSHKADCLARIKAKRQAQKAASAAVASTSIVKPTVVTAVVIPPDTSEKHSCYICKEFYTPSEMIAHVKSHGIDTVPKQDAMKDYEACKQCNKAVRKQNMSRHMEAHESHRNQMRKLIKEQEEKQRFQCSICLLEFRTMALMEKHKEKHKLVTMEDKIECPDCNKVMTAKYFKYHVMMVHNNEQIPCDKCGKLFSRFGLKAHRATTCSDDGMVACEHCGKTMRAHLLKGHISKVHSTKTAKCRFCPKEYTSREYATSHERWSHRKEWEEKKREGVKRLDLDREQLEEVLGIKANSNEEEDSATCPVCLNIHGTKSYIEAHVRKSHFSEYMSMVMGGVIVSSGDNAAEDFDAAQYISEVLGSSNTETDAM</sequence>
<dbReference type="InParanoid" id="A0A1S4F400"/>
<dbReference type="SUPFAM" id="SSF57716">
    <property type="entry name" value="Glucocorticoid receptor-like (DNA-binding domain)"/>
    <property type="match status" value="2"/>
</dbReference>
<evidence type="ECO:0000256" key="2">
    <source>
        <dbReference type="ARBA" id="ARBA00022723"/>
    </source>
</evidence>
<organism evidence="8 9">
    <name type="scientific">Aedes aegypti</name>
    <name type="common">Yellowfever mosquito</name>
    <name type="synonym">Culex aegypti</name>
    <dbReference type="NCBI Taxonomy" id="7159"/>
    <lineage>
        <taxon>Eukaryota</taxon>
        <taxon>Metazoa</taxon>
        <taxon>Ecdysozoa</taxon>
        <taxon>Arthropoda</taxon>
        <taxon>Hexapoda</taxon>
        <taxon>Insecta</taxon>
        <taxon>Pterygota</taxon>
        <taxon>Neoptera</taxon>
        <taxon>Endopterygota</taxon>
        <taxon>Diptera</taxon>
        <taxon>Nematocera</taxon>
        <taxon>Culicoidea</taxon>
        <taxon>Culicidae</taxon>
        <taxon>Culicinae</taxon>
        <taxon>Aedini</taxon>
        <taxon>Aedes</taxon>
        <taxon>Stegomyia</taxon>
    </lineage>
</organism>
<protein>
    <submittedName>
        <fullName evidence="8">Uncharacterized protein</fullName>
    </submittedName>
</protein>
<keyword evidence="5" id="KW-0862">Zinc</keyword>
<dbReference type="GO" id="GO:0008270">
    <property type="term" value="F:zinc ion binding"/>
    <property type="evidence" value="ECO:0007669"/>
    <property type="project" value="UniProtKB-KW"/>
</dbReference>
<dbReference type="GO" id="GO:0003677">
    <property type="term" value="F:DNA binding"/>
    <property type="evidence" value="ECO:0007669"/>
    <property type="project" value="UniProtKB-UniRule"/>
</dbReference>
<dbReference type="PROSITE" id="PS50157">
    <property type="entry name" value="ZINC_FINGER_C2H2_2"/>
    <property type="match status" value="1"/>
</dbReference>
<dbReference type="PROSITE" id="PS00028">
    <property type="entry name" value="ZINC_FINGER_C2H2_1"/>
    <property type="match status" value="3"/>
</dbReference>
<reference evidence="8" key="2">
    <citation type="submission" date="2021-02" db="UniProtKB">
        <authorList>
            <consortium name="EnsemblMetazoa"/>
        </authorList>
    </citation>
    <scope>IDENTIFICATION</scope>
    <source>
        <strain evidence="8">LVP_AGWG</strain>
    </source>
</reference>
<evidence type="ECO:0000256" key="5">
    <source>
        <dbReference type="ARBA" id="ARBA00022833"/>
    </source>
</evidence>
<comment type="subcellular location">
    <subcellularLocation>
        <location evidence="1">Nucleus</location>
    </subcellularLocation>
</comment>
<dbReference type="AlphaFoldDB" id="A0A1S4F400"/>
<dbReference type="EnsemblMetazoa" id="AAEL003146-RA">
    <property type="protein sequence ID" value="AAEL003146-PA"/>
    <property type="gene ID" value="AAEL003146"/>
</dbReference>
<dbReference type="Gene3D" id="3.30.160.60">
    <property type="entry name" value="Classic Zinc Finger"/>
    <property type="match status" value="2"/>
</dbReference>
<dbReference type="SMART" id="SM00868">
    <property type="entry name" value="zf-AD"/>
    <property type="match status" value="1"/>
</dbReference>
<evidence type="ECO:0000256" key="1">
    <source>
        <dbReference type="ARBA" id="ARBA00004123"/>
    </source>
</evidence>
<gene>
    <name evidence="8" type="primary">5577225</name>
</gene>
<keyword evidence="9" id="KW-1185">Reference proteome</keyword>
<evidence type="ECO:0000256" key="3">
    <source>
        <dbReference type="ARBA" id="ARBA00022737"/>
    </source>
</evidence>
<dbReference type="GO" id="GO:0005634">
    <property type="term" value="C:nucleus"/>
    <property type="evidence" value="ECO:0007669"/>
    <property type="project" value="UniProtKB-SubCell"/>
</dbReference>
<dbReference type="OrthoDB" id="7791644at2759"/>
<dbReference type="InterPro" id="IPR050888">
    <property type="entry name" value="ZnF_C2H2-type_TF"/>
</dbReference>
<dbReference type="PANTHER" id="PTHR24406">
    <property type="entry name" value="TRANSCRIPTIONAL REPRESSOR CTCFL-RELATED"/>
    <property type="match status" value="1"/>
</dbReference>
<evidence type="ECO:0000256" key="4">
    <source>
        <dbReference type="ARBA" id="ARBA00022771"/>
    </source>
</evidence>
<accession>A0A1S4F400</accession>
<dbReference type="Proteomes" id="UP000008820">
    <property type="component" value="Chromosome 3"/>
</dbReference>
<evidence type="ECO:0000313" key="9">
    <source>
        <dbReference type="Proteomes" id="UP000008820"/>
    </source>
</evidence>
<dbReference type="VEuPathDB" id="VectorBase:AAEL003146"/>